<dbReference type="EMBL" id="DXAQ01000097">
    <property type="protein sequence ID" value="HIZ89534.1"/>
    <property type="molecule type" value="Genomic_DNA"/>
</dbReference>
<gene>
    <name evidence="6 8" type="primary">rplU</name>
    <name evidence="8" type="ORF">H9804_06290</name>
</gene>
<reference evidence="8" key="2">
    <citation type="submission" date="2021-04" db="EMBL/GenBank/DDBJ databases">
        <authorList>
            <person name="Gilroy R."/>
        </authorList>
    </citation>
    <scope>NUCLEOTIDE SEQUENCE</scope>
    <source>
        <strain evidence="8">ChiW4-1371</strain>
    </source>
</reference>
<evidence type="ECO:0000313" key="8">
    <source>
        <dbReference type="EMBL" id="HIZ89534.1"/>
    </source>
</evidence>
<evidence type="ECO:0000256" key="6">
    <source>
        <dbReference type="HAMAP-Rule" id="MF_01363"/>
    </source>
</evidence>
<organism evidence="8 9">
    <name type="scientific">Candidatus Mucispirillum faecigallinarum</name>
    <dbReference type="NCBI Taxonomy" id="2838699"/>
    <lineage>
        <taxon>Bacteria</taxon>
        <taxon>Pseudomonadati</taxon>
        <taxon>Deferribacterota</taxon>
        <taxon>Deferribacteres</taxon>
        <taxon>Deferribacterales</taxon>
        <taxon>Mucispirillaceae</taxon>
        <taxon>Mucispirillum</taxon>
    </lineage>
</organism>
<evidence type="ECO:0000256" key="4">
    <source>
        <dbReference type="ARBA" id="ARBA00022980"/>
    </source>
</evidence>
<sequence>MFAVIKTGGKQYTVKEGDTINIEKLDVEVGANHKIEEVLFISGDNKQTAGSPFVKGASIEVEVLEHGKADRVYIFKKKRRKDYRKRQGHRQMFTKVKVVKING</sequence>
<protein>
    <recommendedName>
        <fullName evidence="6">Large ribosomal subunit protein bL21</fullName>
    </recommendedName>
</protein>
<comment type="caution">
    <text evidence="8">The sequence shown here is derived from an EMBL/GenBank/DDBJ whole genome shotgun (WGS) entry which is preliminary data.</text>
</comment>
<dbReference type="AlphaFoldDB" id="A0A9D2GUC4"/>
<dbReference type="InterPro" id="IPR001787">
    <property type="entry name" value="Ribosomal_bL21"/>
</dbReference>
<keyword evidence="4 6" id="KW-0689">Ribosomal protein</keyword>
<evidence type="ECO:0000256" key="2">
    <source>
        <dbReference type="ARBA" id="ARBA00022730"/>
    </source>
</evidence>
<dbReference type="InterPro" id="IPR018258">
    <property type="entry name" value="Ribosomal_bL21_CS"/>
</dbReference>
<comment type="subunit">
    <text evidence="6">Part of the 50S ribosomal subunit. Contacts protein L20.</text>
</comment>
<dbReference type="GO" id="GO:0006412">
    <property type="term" value="P:translation"/>
    <property type="evidence" value="ECO:0007669"/>
    <property type="project" value="UniProtKB-UniRule"/>
</dbReference>
<dbReference type="PANTHER" id="PTHR21349:SF0">
    <property type="entry name" value="LARGE RIBOSOMAL SUBUNIT PROTEIN BL21M"/>
    <property type="match status" value="1"/>
</dbReference>
<dbReference type="SUPFAM" id="SSF141091">
    <property type="entry name" value="L21p-like"/>
    <property type="match status" value="1"/>
</dbReference>
<dbReference type="PANTHER" id="PTHR21349">
    <property type="entry name" value="50S RIBOSOMAL PROTEIN L21"/>
    <property type="match status" value="1"/>
</dbReference>
<dbReference type="HAMAP" id="MF_01363">
    <property type="entry name" value="Ribosomal_bL21"/>
    <property type="match status" value="1"/>
</dbReference>
<dbReference type="NCBIfam" id="TIGR00061">
    <property type="entry name" value="L21"/>
    <property type="match status" value="1"/>
</dbReference>
<evidence type="ECO:0000256" key="5">
    <source>
        <dbReference type="ARBA" id="ARBA00023274"/>
    </source>
</evidence>
<reference evidence="8" key="1">
    <citation type="journal article" date="2021" name="PeerJ">
        <title>Extensive microbial diversity within the chicken gut microbiome revealed by metagenomics and culture.</title>
        <authorList>
            <person name="Gilroy R."/>
            <person name="Ravi A."/>
            <person name="Getino M."/>
            <person name="Pursley I."/>
            <person name="Horton D.L."/>
            <person name="Alikhan N.F."/>
            <person name="Baker D."/>
            <person name="Gharbi K."/>
            <person name="Hall N."/>
            <person name="Watson M."/>
            <person name="Adriaenssens E.M."/>
            <person name="Foster-Nyarko E."/>
            <person name="Jarju S."/>
            <person name="Secka A."/>
            <person name="Antonio M."/>
            <person name="Oren A."/>
            <person name="Chaudhuri R.R."/>
            <person name="La Ragione R."/>
            <person name="Hildebrand F."/>
            <person name="Pallen M.J."/>
        </authorList>
    </citation>
    <scope>NUCLEOTIDE SEQUENCE</scope>
    <source>
        <strain evidence="8">ChiW4-1371</strain>
    </source>
</reference>
<dbReference type="PROSITE" id="PS01169">
    <property type="entry name" value="RIBOSOMAL_L21"/>
    <property type="match status" value="1"/>
</dbReference>
<name>A0A9D2GUC4_9BACT</name>
<dbReference type="GO" id="GO:1990904">
    <property type="term" value="C:ribonucleoprotein complex"/>
    <property type="evidence" value="ECO:0007669"/>
    <property type="project" value="UniProtKB-KW"/>
</dbReference>
<dbReference type="GO" id="GO:0005840">
    <property type="term" value="C:ribosome"/>
    <property type="evidence" value="ECO:0007669"/>
    <property type="project" value="UniProtKB-KW"/>
</dbReference>
<evidence type="ECO:0000256" key="7">
    <source>
        <dbReference type="RuleBase" id="RU000562"/>
    </source>
</evidence>
<proteinExistence type="inferred from homology"/>
<dbReference type="InterPro" id="IPR036164">
    <property type="entry name" value="bL21-like_sf"/>
</dbReference>
<accession>A0A9D2GUC4</accession>
<keyword evidence="2 6" id="KW-0699">rRNA-binding</keyword>
<evidence type="ECO:0000313" key="9">
    <source>
        <dbReference type="Proteomes" id="UP000824176"/>
    </source>
</evidence>
<dbReference type="GO" id="GO:0005737">
    <property type="term" value="C:cytoplasm"/>
    <property type="evidence" value="ECO:0007669"/>
    <property type="project" value="UniProtKB-ARBA"/>
</dbReference>
<evidence type="ECO:0000256" key="3">
    <source>
        <dbReference type="ARBA" id="ARBA00022884"/>
    </source>
</evidence>
<dbReference type="InterPro" id="IPR028909">
    <property type="entry name" value="bL21-like"/>
</dbReference>
<comment type="similarity">
    <text evidence="1 6 7">Belongs to the bacterial ribosomal protein bL21 family.</text>
</comment>
<comment type="function">
    <text evidence="6 7">This protein binds to 23S rRNA in the presence of protein L20.</text>
</comment>
<dbReference type="GO" id="GO:0019843">
    <property type="term" value="F:rRNA binding"/>
    <property type="evidence" value="ECO:0007669"/>
    <property type="project" value="UniProtKB-UniRule"/>
</dbReference>
<evidence type="ECO:0000256" key="1">
    <source>
        <dbReference type="ARBA" id="ARBA00008563"/>
    </source>
</evidence>
<keyword evidence="5 6" id="KW-0687">Ribonucleoprotein</keyword>
<dbReference type="GO" id="GO:0003735">
    <property type="term" value="F:structural constituent of ribosome"/>
    <property type="evidence" value="ECO:0007669"/>
    <property type="project" value="InterPro"/>
</dbReference>
<dbReference type="Proteomes" id="UP000824176">
    <property type="component" value="Unassembled WGS sequence"/>
</dbReference>
<dbReference type="Pfam" id="PF00829">
    <property type="entry name" value="Ribosomal_L21p"/>
    <property type="match status" value="1"/>
</dbReference>
<keyword evidence="3 6" id="KW-0694">RNA-binding</keyword>